<proteinExistence type="predicted"/>
<dbReference type="EMBL" id="CAJNNW010016072">
    <property type="protein sequence ID" value="CAE8658488.1"/>
    <property type="molecule type" value="Genomic_DNA"/>
</dbReference>
<evidence type="ECO:0008006" key="3">
    <source>
        <dbReference type="Google" id="ProtNLM"/>
    </source>
</evidence>
<evidence type="ECO:0000313" key="1">
    <source>
        <dbReference type="EMBL" id="CAE8658488.1"/>
    </source>
</evidence>
<dbReference type="AlphaFoldDB" id="A0A813IXI9"/>
<comment type="caution">
    <text evidence="1">The sequence shown here is derived from an EMBL/GenBank/DDBJ whole genome shotgun (WGS) entry which is preliminary data.</text>
</comment>
<dbReference type="Proteomes" id="UP000626109">
    <property type="component" value="Unassembled WGS sequence"/>
</dbReference>
<protein>
    <recommendedName>
        <fullName evidence="3">Exostosin GT47 domain-containing protein</fullName>
    </recommendedName>
</protein>
<reference evidence="1" key="1">
    <citation type="submission" date="2021-02" db="EMBL/GenBank/DDBJ databases">
        <authorList>
            <person name="Dougan E. K."/>
            <person name="Rhodes N."/>
            <person name="Thang M."/>
            <person name="Chan C."/>
        </authorList>
    </citation>
    <scope>NUCLEOTIDE SEQUENCE</scope>
</reference>
<organism evidence="1 2">
    <name type="scientific">Polarella glacialis</name>
    <name type="common">Dinoflagellate</name>
    <dbReference type="NCBI Taxonomy" id="89957"/>
    <lineage>
        <taxon>Eukaryota</taxon>
        <taxon>Sar</taxon>
        <taxon>Alveolata</taxon>
        <taxon>Dinophyceae</taxon>
        <taxon>Suessiales</taxon>
        <taxon>Suessiaceae</taxon>
        <taxon>Polarella</taxon>
    </lineage>
</organism>
<evidence type="ECO:0000313" key="2">
    <source>
        <dbReference type="Proteomes" id="UP000626109"/>
    </source>
</evidence>
<sequence length="507" mass="56401">GRWGWGLVGRRAAAMAGLGQDLAEIVGQYGLPPDLVQIFRDKAVTSTAVIAKTFQDDEQFADFFLEEEAMVASGRGLLGRKSLRLRLALKMVYYDALHTARNNGEVPRVSDSLVSSEAPSRAESEAEVHLDTCNDESAAQRFDVTWDLCSAALARRKAKKATVTPDSAQCPVEESAPLLACSDLPIPKGLFDVPWYYDEKWHARAMSAHMISTATFLARTPLWSCTPRLRRYREVLPEEGLVQKTGSILAERGEPAVLCVEKPYLDGFVAGLAQSVSVPFVLLAVNGGDAPLTPELQERISELPGIKACFAMNLQRPQRPDLFFPLPIGLPHHADGLHRGNLRGACDADALIRRIRQAGPAWKLRDPRLLITPMQGNRLRNRYLEVLAKQEYRHLVRIVSERLDFESFLTLLSEHQSTLSPPGKGYDCYRTWQAVAVGTVPVVVYDALFDARLYRDSGLPFIPQPDELTADALEKCLATLADPASLWQRLEVGYWATRWSSHLTQKK</sequence>
<name>A0A813IXI9_POLGL</name>
<accession>A0A813IXI9</accession>
<feature type="non-terminal residue" evidence="1">
    <location>
        <position position="1"/>
    </location>
</feature>
<gene>
    <name evidence="1" type="ORF">PGLA2088_LOCUS13431</name>
</gene>